<dbReference type="RefSeq" id="WP_184575588.1">
    <property type="nucleotide sequence ID" value="NZ_JACHJT010000001.1"/>
</dbReference>
<dbReference type="SUPFAM" id="SSF103196">
    <property type="entry name" value="Roadblock/LC7 domain"/>
    <property type="match status" value="1"/>
</dbReference>
<dbReference type="PANTHER" id="PTHR36222:SF1">
    <property type="entry name" value="SERINE PROTEASE INHIBITOR RV3364C"/>
    <property type="match status" value="1"/>
</dbReference>
<comment type="caution">
    <text evidence="2">The sequence shown here is derived from an EMBL/GenBank/DDBJ whole genome shotgun (WGS) entry which is preliminary data.</text>
</comment>
<evidence type="ECO:0000313" key="3">
    <source>
        <dbReference type="Proteomes" id="UP000523007"/>
    </source>
</evidence>
<dbReference type="Pfam" id="PF03259">
    <property type="entry name" value="Robl_LC7"/>
    <property type="match status" value="1"/>
</dbReference>
<accession>A0A7W7REA5</accession>
<dbReference type="InterPro" id="IPR004942">
    <property type="entry name" value="Roadblock/LAMTOR2_dom"/>
</dbReference>
<evidence type="ECO:0000259" key="1">
    <source>
        <dbReference type="SMART" id="SM00960"/>
    </source>
</evidence>
<dbReference type="SMART" id="SM00960">
    <property type="entry name" value="Robl_LC7"/>
    <property type="match status" value="1"/>
</dbReference>
<organism evidence="2 3">
    <name type="scientific">Lipingzhangella halophila</name>
    <dbReference type="NCBI Taxonomy" id="1783352"/>
    <lineage>
        <taxon>Bacteria</taxon>
        <taxon>Bacillati</taxon>
        <taxon>Actinomycetota</taxon>
        <taxon>Actinomycetes</taxon>
        <taxon>Streptosporangiales</taxon>
        <taxon>Nocardiopsidaceae</taxon>
        <taxon>Lipingzhangella</taxon>
    </lineage>
</organism>
<feature type="domain" description="Roadblock/LAMTOR2" evidence="1">
    <location>
        <begin position="11"/>
        <end position="101"/>
    </location>
</feature>
<dbReference type="EMBL" id="JACHJT010000001">
    <property type="protein sequence ID" value="MBB4930412.1"/>
    <property type="molecule type" value="Genomic_DNA"/>
</dbReference>
<dbReference type="AlphaFoldDB" id="A0A7W7REA5"/>
<reference evidence="2 3" key="1">
    <citation type="submission" date="2020-08" db="EMBL/GenBank/DDBJ databases">
        <title>Sequencing the genomes of 1000 actinobacteria strains.</title>
        <authorList>
            <person name="Klenk H.-P."/>
        </authorList>
    </citation>
    <scope>NUCLEOTIDE SEQUENCE [LARGE SCALE GENOMIC DNA]</scope>
    <source>
        <strain evidence="2 3">DSM 102030</strain>
    </source>
</reference>
<gene>
    <name evidence="2" type="ORF">F4561_001232</name>
</gene>
<evidence type="ECO:0000313" key="2">
    <source>
        <dbReference type="EMBL" id="MBB4930412.1"/>
    </source>
</evidence>
<keyword evidence="3" id="KW-1185">Reference proteome</keyword>
<dbReference type="InterPro" id="IPR053141">
    <property type="entry name" value="Mycobact_SerProt_Inhib_Rv3364c"/>
</dbReference>
<dbReference type="Proteomes" id="UP000523007">
    <property type="component" value="Unassembled WGS sequence"/>
</dbReference>
<name>A0A7W7REA5_9ACTN</name>
<dbReference type="Gene3D" id="3.30.450.30">
    <property type="entry name" value="Dynein light chain 2a, cytoplasmic"/>
    <property type="match status" value="1"/>
</dbReference>
<sequence length="139" mass="15082">MSADSSVQQFTWLVDKFVRDVPGVRHALVVSSDGLRLAASEGLGFDLAEKLAAVASGVFSLAQEASRLFDQGECERTVIRMEQGRLFIVALSDGSCFTVLAKDQSDMKVIAYQMAMLADKAAHVLTPQLRSQLREATTS</sequence>
<dbReference type="PANTHER" id="PTHR36222">
    <property type="entry name" value="SERINE PROTEASE INHIBITOR RV3364C"/>
    <property type="match status" value="1"/>
</dbReference>
<proteinExistence type="predicted"/>
<protein>
    <recommendedName>
        <fullName evidence="1">Roadblock/LAMTOR2 domain-containing protein</fullName>
    </recommendedName>
</protein>